<feature type="transmembrane region" description="Helical" evidence="4">
    <location>
        <begin position="144"/>
        <end position="161"/>
    </location>
</feature>
<feature type="region of interest" description="Disordered" evidence="3">
    <location>
        <begin position="1"/>
        <end position="35"/>
    </location>
</feature>
<dbReference type="InterPro" id="IPR050327">
    <property type="entry name" value="Proton-linked_MCT"/>
</dbReference>
<evidence type="ECO:0000256" key="2">
    <source>
        <dbReference type="ARBA" id="ARBA00006727"/>
    </source>
</evidence>
<feature type="transmembrane region" description="Helical" evidence="4">
    <location>
        <begin position="173"/>
        <end position="192"/>
    </location>
</feature>
<evidence type="ECO:0000313" key="5">
    <source>
        <dbReference type="EMBL" id="KAK1767144.1"/>
    </source>
</evidence>
<keyword evidence="4" id="KW-0472">Membrane</keyword>
<dbReference type="PANTHER" id="PTHR11360">
    <property type="entry name" value="MONOCARBOXYLATE TRANSPORTER"/>
    <property type="match status" value="1"/>
</dbReference>
<dbReference type="GO" id="GO:0022857">
    <property type="term" value="F:transmembrane transporter activity"/>
    <property type="evidence" value="ECO:0007669"/>
    <property type="project" value="InterPro"/>
</dbReference>
<dbReference type="InterPro" id="IPR036259">
    <property type="entry name" value="MFS_trans_sf"/>
</dbReference>
<feature type="transmembrane region" description="Helical" evidence="4">
    <location>
        <begin position="81"/>
        <end position="105"/>
    </location>
</feature>
<feature type="transmembrane region" description="Helical" evidence="4">
    <location>
        <begin position="310"/>
        <end position="331"/>
    </location>
</feature>
<dbReference type="Gene3D" id="1.20.1250.20">
    <property type="entry name" value="MFS general substrate transporter like domains"/>
    <property type="match status" value="2"/>
</dbReference>
<proteinExistence type="inferred from homology"/>
<dbReference type="Pfam" id="PF07690">
    <property type="entry name" value="MFS_1"/>
    <property type="match status" value="1"/>
</dbReference>
<sequence length="461" mass="48887">MAAASLVQLEQLSRSRESPQQREQEPEQSQTLPPTDHGRAAYLVLAGCAIMQAPVWGYSVAFGIFQEYYTVHNSFGASPSAIASIGTSQIGIMYLMMPLTSGLLIKYPHMRRLCGPFGLAVTLASLVSSAYATSVAALIATQGVLYALGCGLLFSPTSLYLDEWFVERKGLAYGVMWAAKSLVGVVMPFLMTALLDRYGLRSTLLAWAVASAVMTLPLLVLLKPREAGAGPNNRSRRPALSFSFMRHTVFWMLQAGNIVQSFGYLMPSTYLASYAASLGLPHLTGPVLLAVFSLASVPGSLVHGLLGDRLAATTVILISSAGSAAAVFLLWGMARHVAVLALFSVAYGFFAGGFSATWSGILHEMRRRHGDDDGGGGDTAMVFGMLMGGRGVGFVLSGPVSGVLLGAGGGGWGGGDVSSYKSEYGPMIICTGLTAVLGAWGWLWTLGKQCRRLMARWDLSL</sequence>
<feature type="transmembrane region" description="Helical" evidence="4">
    <location>
        <begin position="337"/>
        <end position="358"/>
    </location>
</feature>
<comment type="caution">
    <text evidence="5">The sequence shown here is derived from an EMBL/GenBank/DDBJ whole genome shotgun (WGS) entry which is preliminary data.</text>
</comment>
<evidence type="ECO:0000313" key="6">
    <source>
        <dbReference type="Proteomes" id="UP001244011"/>
    </source>
</evidence>
<accession>A0AAJ0FLW8</accession>
<feature type="transmembrane region" description="Helical" evidence="4">
    <location>
        <begin position="243"/>
        <end position="263"/>
    </location>
</feature>
<name>A0AAJ0FLW8_9PEZI</name>
<dbReference type="Proteomes" id="UP001244011">
    <property type="component" value="Unassembled WGS sequence"/>
</dbReference>
<gene>
    <name evidence="5" type="ORF">QBC33DRAFT_570101</name>
</gene>
<keyword evidence="4" id="KW-0812">Transmembrane</keyword>
<dbReference type="GeneID" id="85313749"/>
<dbReference type="PANTHER" id="PTHR11360:SF156">
    <property type="entry name" value="MONOCARBOXYLATE TRANSPORTER, PUTATIVE (AFU_ORTHOLOGUE AFUA_4G14260)-RELATED"/>
    <property type="match status" value="1"/>
</dbReference>
<keyword evidence="4" id="KW-1133">Transmembrane helix</keyword>
<dbReference type="RefSeq" id="XP_060283357.1">
    <property type="nucleotide sequence ID" value="XM_060430562.1"/>
</dbReference>
<dbReference type="AlphaFoldDB" id="A0AAJ0FLW8"/>
<dbReference type="EMBL" id="MU839009">
    <property type="protein sequence ID" value="KAK1767144.1"/>
    <property type="molecule type" value="Genomic_DNA"/>
</dbReference>
<dbReference type="InterPro" id="IPR011701">
    <property type="entry name" value="MFS"/>
</dbReference>
<evidence type="ECO:0000256" key="4">
    <source>
        <dbReference type="SAM" id="Phobius"/>
    </source>
</evidence>
<evidence type="ECO:0000256" key="1">
    <source>
        <dbReference type="ARBA" id="ARBA00004141"/>
    </source>
</evidence>
<comment type="similarity">
    <text evidence="2">Belongs to the major facilitator superfamily. Monocarboxylate porter (TC 2.A.1.13) family.</text>
</comment>
<protein>
    <submittedName>
        <fullName evidence="5">Major facilitator superfamily domain-containing protein</fullName>
    </submittedName>
</protein>
<feature type="compositionally biased region" description="Basic and acidic residues" evidence="3">
    <location>
        <begin position="13"/>
        <end position="25"/>
    </location>
</feature>
<keyword evidence="6" id="KW-1185">Reference proteome</keyword>
<feature type="transmembrane region" description="Helical" evidence="4">
    <location>
        <begin position="391"/>
        <end position="412"/>
    </location>
</feature>
<feature type="transmembrane region" description="Helical" evidence="4">
    <location>
        <begin position="117"/>
        <end position="138"/>
    </location>
</feature>
<feature type="transmembrane region" description="Helical" evidence="4">
    <location>
        <begin position="283"/>
        <end position="303"/>
    </location>
</feature>
<dbReference type="GO" id="GO:0016020">
    <property type="term" value="C:membrane"/>
    <property type="evidence" value="ECO:0007669"/>
    <property type="project" value="UniProtKB-SubCell"/>
</dbReference>
<feature type="transmembrane region" description="Helical" evidence="4">
    <location>
        <begin position="204"/>
        <end position="222"/>
    </location>
</feature>
<feature type="transmembrane region" description="Helical" evidence="4">
    <location>
        <begin position="424"/>
        <end position="446"/>
    </location>
</feature>
<organism evidence="5 6">
    <name type="scientific">Phialemonium atrogriseum</name>
    <dbReference type="NCBI Taxonomy" id="1093897"/>
    <lineage>
        <taxon>Eukaryota</taxon>
        <taxon>Fungi</taxon>
        <taxon>Dikarya</taxon>
        <taxon>Ascomycota</taxon>
        <taxon>Pezizomycotina</taxon>
        <taxon>Sordariomycetes</taxon>
        <taxon>Sordariomycetidae</taxon>
        <taxon>Cephalothecales</taxon>
        <taxon>Cephalothecaceae</taxon>
        <taxon>Phialemonium</taxon>
    </lineage>
</organism>
<evidence type="ECO:0000256" key="3">
    <source>
        <dbReference type="SAM" id="MobiDB-lite"/>
    </source>
</evidence>
<comment type="subcellular location">
    <subcellularLocation>
        <location evidence="1">Membrane</location>
        <topology evidence="1">Multi-pass membrane protein</topology>
    </subcellularLocation>
</comment>
<dbReference type="SUPFAM" id="SSF103473">
    <property type="entry name" value="MFS general substrate transporter"/>
    <property type="match status" value="1"/>
</dbReference>
<feature type="transmembrane region" description="Helical" evidence="4">
    <location>
        <begin position="40"/>
        <end position="61"/>
    </location>
</feature>
<reference evidence="5" key="1">
    <citation type="submission" date="2023-06" db="EMBL/GenBank/DDBJ databases">
        <title>Genome-scale phylogeny and comparative genomics of the fungal order Sordariales.</title>
        <authorList>
            <consortium name="Lawrence Berkeley National Laboratory"/>
            <person name="Hensen N."/>
            <person name="Bonometti L."/>
            <person name="Westerberg I."/>
            <person name="Brannstrom I.O."/>
            <person name="Guillou S."/>
            <person name="Cros-Aarteil S."/>
            <person name="Calhoun S."/>
            <person name="Haridas S."/>
            <person name="Kuo A."/>
            <person name="Mondo S."/>
            <person name="Pangilinan J."/>
            <person name="Riley R."/>
            <person name="Labutti K."/>
            <person name="Andreopoulos B."/>
            <person name="Lipzen A."/>
            <person name="Chen C."/>
            <person name="Yanf M."/>
            <person name="Daum C."/>
            <person name="Ng V."/>
            <person name="Clum A."/>
            <person name="Steindorff A."/>
            <person name="Ohm R."/>
            <person name="Martin F."/>
            <person name="Silar P."/>
            <person name="Natvig D."/>
            <person name="Lalanne C."/>
            <person name="Gautier V."/>
            <person name="Ament-Velasquez S.L."/>
            <person name="Kruys A."/>
            <person name="Hutchinson M.I."/>
            <person name="Powell A.J."/>
            <person name="Barry K."/>
            <person name="Miller A.N."/>
            <person name="Grigoriev I.V."/>
            <person name="Debuchy R."/>
            <person name="Gladieux P."/>
            <person name="Thoren M.H."/>
            <person name="Johannesson H."/>
        </authorList>
    </citation>
    <scope>NUCLEOTIDE SEQUENCE</scope>
    <source>
        <strain evidence="5">8032-3</strain>
    </source>
</reference>